<dbReference type="Proteomes" id="UP000269721">
    <property type="component" value="Unassembled WGS sequence"/>
</dbReference>
<protein>
    <submittedName>
        <fullName evidence="2">Uncharacterized protein</fullName>
    </submittedName>
</protein>
<feature type="compositionally biased region" description="Basic and acidic residues" evidence="1">
    <location>
        <begin position="62"/>
        <end position="84"/>
    </location>
</feature>
<feature type="region of interest" description="Disordered" evidence="1">
    <location>
        <begin position="1"/>
        <end position="24"/>
    </location>
</feature>
<evidence type="ECO:0000313" key="2">
    <source>
        <dbReference type="EMBL" id="RKO92931.1"/>
    </source>
</evidence>
<name>A0A4P9WJ44_9FUNG</name>
<evidence type="ECO:0000313" key="3">
    <source>
        <dbReference type="Proteomes" id="UP000269721"/>
    </source>
</evidence>
<organism evidence="2 3">
    <name type="scientific">Blyttiomyces helicus</name>
    <dbReference type="NCBI Taxonomy" id="388810"/>
    <lineage>
        <taxon>Eukaryota</taxon>
        <taxon>Fungi</taxon>
        <taxon>Fungi incertae sedis</taxon>
        <taxon>Chytridiomycota</taxon>
        <taxon>Chytridiomycota incertae sedis</taxon>
        <taxon>Chytridiomycetes</taxon>
        <taxon>Chytridiomycetes incertae sedis</taxon>
        <taxon>Blyttiomyces</taxon>
    </lineage>
</organism>
<proteinExistence type="predicted"/>
<sequence>MFSSPSYSDGQEEHEINDKKYEDEGREMDYEGWIRRASRSHWHLLTYVPTLEFHGDCNKVAKREKEEKEENENKVKEAKNKKESTTPSSSKKKKKDIRKPPLSLVAATKDDSRSNMAASFLSLSRAQLEAYELTKAPKLEFEKRKFEAQTAASATAKPEEKLGALAMAASVRDSQLPIPVAPETTQRYRQLPARRCLRALLVILEHGVPTDVCEEGIEASAAHAGSGSRNRSVRILRNQAVGTNWNISKRSSTLWEFVKKGLTIRETGHGVMEGGREISWGRGAGAGDIQRNVVRGQAQWESEFGAGVARGKGQGAKGREGDAMSGGKAVEEQVDAARPRRRCSTLVRKAAFEVKNMRNVFSDAPGHQKRIVRIGGF</sequence>
<feature type="region of interest" description="Disordered" evidence="1">
    <location>
        <begin position="309"/>
        <end position="328"/>
    </location>
</feature>
<keyword evidence="3" id="KW-1185">Reference proteome</keyword>
<feature type="compositionally biased region" description="Basic and acidic residues" evidence="1">
    <location>
        <begin position="11"/>
        <end position="24"/>
    </location>
</feature>
<gene>
    <name evidence="2" type="ORF">BDK51DRAFT_29549</name>
</gene>
<reference evidence="3" key="1">
    <citation type="journal article" date="2018" name="Nat. Microbiol.">
        <title>Leveraging single-cell genomics to expand the fungal tree of life.</title>
        <authorList>
            <person name="Ahrendt S.R."/>
            <person name="Quandt C.A."/>
            <person name="Ciobanu D."/>
            <person name="Clum A."/>
            <person name="Salamov A."/>
            <person name="Andreopoulos B."/>
            <person name="Cheng J.F."/>
            <person name="Woyke T."/>
            <person name="Pelin A."/>
            <person name="Henrissat B."/>
            <person name="Reynolds N.K."/>
            <person name="Benny G.L."/>
            <person name="Smith M.E."/>
            <person name="James T.Y."/>
            <person name="Grigoriev I.V."/>
        </authorList>
    </citation>
    <scope>NUCLEOTIDE SEQUENCE [LARGE SCALE GENOMIC DNA]</scope>
</reference>
<accession>A0A4P9WJ44</accession>
<feature type="region of interest" description="Disordered" evidence="1">
    <location>
        <begin position="62"/>
        <end position="109"/>
    </location>
</feature>
<evidence type="ECO:0000256" key="1">
    <source>
        <dbReference type="SAM" id="MobiDB-lite"/>
    </source>
</evidence>
<dbReference type="AlphaFoldDB" id="A0A4P9WJ44"/>
<dbReference type="EMBL" id="KZ994440">
    <property type="protein sequence ID" value="RKO92931.1"/>
    <property type="molecule type" value="Genomic_DNA"/>
</dbReference>